<organism evidence="6 7">
    <name type="scientific">Nonlabens mediterrranea</name>
    <dbReference type="NCBI Taxonomy" id="1419947"/>
    <lineage>
        <taxon>Bacteria</taxon>
        <taxon>Pseudomonadati</taxon>
        <taxon>Bacteroidota</taxon>
        <taxon>Flavobacteriia</taxon>
        <taxon>Flavobacteriales</taxon>
        <taxon>Flavobacteriaceae</taxon>
        <taxon>Nonlabens</taxon>
    </lineage>
</organism>
<dbReference type="PANTHER" id="PTHR30329:SF21">
    <property type="entry name" value="LIPOPROTEIN YIAD-RELATED"/>
    <property type="match status" value="1"/>
</dbReference>
<keyword evidence="3" id="KW-0998">Cell outer membrane</keyword>
<protein>
    <submittedName>
        <fullName evidence="6">OmpA family protein</fullName>
    </submittedName>
</protein>
<gene>
    <name evidence="6" type="ORF">FNJ87_12585</name>
</gene>
<name>A0ABS0A6X1_9FLAO</name>
<reference evidence="6 7" key="1">
    <citation type="submission" date="2020-11" db="EMBL/GenBank/DDBJ databases">
        <title>P. mediterranea TC4 genome.</title>
        <authorList>
            <person name="Molmeret M."/>
        </authorList>
    </citation>
    <scope>NUCLEOTIDE SEQUENCE [LARGE SCALE GENOMIC DNA]</scope>
    <source>
        <strain evidence="6 7">TC4</strain>
    </source>
</reference>
<dbReference type="CDD" id="cd07185">
    <property type="entry name" value="OmpA_C-like"/>
    <property type="match status" value="1"/>
</dbReference>
<dbReference type="InterPro" id="IPR006665">
    <property type="entry name" value="OmpA-like"/>
</dbReference>
<evidence type="ECO:0000256" key="2">
    <source>
        <dbReference type="ARBA" id="ARBA00023136"/>
    </source>
</evidence>
<dbReference type="PANTHER" id="PTHR30329">
    <property type="entry name" value="STATOR ELEMENT OF FLAGELLAR MOTOR COMPLEX"/>
    <property type="match status" value="1"/>
</dbReference>
<dbReference type="EMBL" id="JADKYU010000659">
    <property type="protein sequence ID" value="MBF4985130.1"/>
    <property type="molecule type" value="Genomic_DNA"/>
</dbReference>
<dbReference type="InterPro" id="IPR036737">
    <property type="entry name" value="OmpA-like_sf"/>
</dbReference>
<dbReference type="Proteomes" id="UP001194729">
    <property type="component" value="Unassembled WGS sequence"/>
</dbReference>
<dbReference type="InterPro" id="IPR006664">
    <property type="entry name" value="OMP_bac"/>
</dbReference>
<accession>A0ABS0A6X1</accession>
<dbReference type="Pfam" id="PF00691">
    <property type="entry name" value="OmpA"/>
    <property type="match status" value="1"/>
</dbReference>
<dbReference type="InterPro" id="IPR050330">
    <property type="entry name" value="Bact_OuterMem_StrucFunc"/>
</dbReference>
<feature type="non-terminal residue" evidence="6">
    <location>
        <position position="1"/>
    </location>
</feature>
<dbReference type="PROSITE" id="PS51123">
    <property type="entry name" value="OMPA_2"/>
    <property type="match status" value="1"/>
</dbReference>
<evidence type="ECO:0000313" key="6">
    <source>
        <dbReference type="EMBL" id="MBF4985130.1"/>
    </source>
</evidence>
<evidence type="ECO:0000256" key="3">
    <source>
        <dbReference type="ARBA" id="ARBA00023237"/>
    </source>
</evidence>
<evidence type="ECO:0000313" key="7">
    <source>
        <dbReference type="Proteomes" id="UP001194729"/>
    </source>
</evidence>
<comment type="caution">
    <text evidence="6">The sequence shown here is derived from an EMBL/GenBank/DDBJ whole genome shotgun (WGS) entry which is preliminary data.</text>
</comment>
<evidence type="ECO:0000256" key="4">
    <source>
        <dbReference type="PROSITE-ProRule" id="PRU00473"/>
    </source>
</evidence>
<evidence type="ECO:0000256" key="1">
    <source>
        <dbReference type="ARBA" id="ARBA00004442"/>
    </source>
</evidence>
<dbReference type="PRINTS" id="PR01021">
    <property type="entry name" value="OMPADOMAIN"/>
</dbReference>
<dbReference type="Gene3D" id="3.30.1330.60">
    <property type="entry name" value="OmpA-like domain"/>
    <property type="match status" value="1"/>
</dbReference>
<sequence>MESALDGRYASKADLANMKPGANGTNGMSDKGVIKKLINEGYVNVYFQFNSTKPALYSLGAINTLVTYMKDNPNATATLTGYADELGSPAYNKNLSERRAKMVHDVLVASGVDASRLSHNGDGEDASVDKNSSEARQLVRRVTFRVN</sequence>
<dbReference type="PROSITE" id="PS01068">
    <property type="entry name" value="OMPA_1"/>
    <property type="match status" value="1"/>
</dbReference>
<feature type="domain" description="OmpA-like" evidence="5">
    <location>
        <begin position="34"/>
        <end position="147"/>
    </location>
</feature>
<dbReference type="SUPFAM" id="SSF103088">
    <property type="entry name" value="OmpA-like"/>
    <property type="match status" value="1"/>
</dbReference>
<keyword evidence="2 4" id="KW-0472">Membrane</keyword>
<proteinExistence type="predicted"/>
<dbReference type="InterPro" id="IPR006690">
    <property type="entry name" value="OMPA-like_CS"/>
</dbReference>
<keyword evidence="7" id="KW-1185">Reference proteome</keyword>
<evidence type="ECO:0000259" key="5">
    <source>
        <dbReference type="PROSITE" id="PS51123"/>
    </source>
</evidence>
<comment type="subcellular location">
    <subcellularLocation>
        <location evidence="1">Cell outer membrane</location>
    </subcellularLocation>
</comment>